<evidence type="ECO:0000313" key="2">
    <source>
        <dbReference type="Proteomes" id="UP001148838"/>
    </source>
</evidence>
<name>A0ABQ8TH18_PERAM</name>
<sequence>MAGLCEDGNETLGALKAICNAAERTDAAPAEGFDGLISIQREKFAPVPGLNPGPPVLRTGCSTTELCQGSIHSPRATEPKEKDSIQCCGLSLGIAQW</sequence>
<reference evidence="1 2" key="1">
    <citation type="journal article" date="2022" name="Allergy">
        <title>Genome assembly and annotation of Periplaneta americana reveal a comprehensive cockroach allergen profile.</title>
        <authorList>
            <person name="Wang L."/>
            <person name="Xiong Q."/>
            <person name="Saelim N."/>
            <person name="Wang L."/>
            <person name="Nong W."/>
            <person name="Wan A.T."/>
            <person name="Shi M."/>
            <person name="Liu X."/>
            <person name="Cao Q."/>
            <person name="Hui J.H.L."/>
            <person name="Sookrung N."/>
            <person name="Leung T.F."/>
            <person name="Tungtrongchitr A."/>
            <person name="Tsui S.K.W."/>
        </authorList>
    </citation>
    <scope>NUCLEOTIDE SEQUENCE [LARGE SCALE GENOMIC DNA]</scope>
    <source>
        <strain evidence="1">PWHHKU_190912</strain>
    </source>
</reference>
<keyword evidence="2" id="KW-1185">Reference proteome</keyword>
<evidence type="ECO:0000313" key="1">
    <source>
        <dbReference type="EMBL" id="KAJ4445899.1"/>
    </source>
</evidence>
<dbReference type="EMBL" id="JAJSOF020000009">
    <property type="protein sequence ID" value="KAJ4445899.1"/>
    <property type="molecule type" value="Genomic_DNA"/>
</dbReference>
<protein>
    <submittedName>
        <fullName evidence="1">Uncharacterized protein</fullName>
    </submittedName>
</protein>
<proteinExistence type="predicted"/>
<comment type="caution">
    <text evidence="1">The sequence shown here is derived from an EMBL/GenBank/DDBJ whole genome shotgun (WGS) entry which is preliminary data.</text>
</comment>
<gene>
    <name evidence="1" type="ORF">ANN_12585</name>
</gene>
<accession>A0ABQ8TH18</accession>
<organism evidence="1 2">
    <name type="scientific">Periplaneta americana</name>
    <name type="common">American cockroach</name>
    <name type="synonym">Blatta americana</name>
    <dbReference type="NCBI Taxonomy" id="6978"/>
    <lineage>
        <taxon>Eukaryota</taxon>
        <taxon>Metazoa</taxon>
        <taxon>Ecdysozoa</taxon>
        <taxon>Arthropoda</taxon>
        <taxon>Hexapoda</taxon>
        <taxon>Insecta</taxon>
        <taxon>Pterygota</taxon>
        <taxon>Neoptera</taxon>
        <taxon>Polyneoptera</taxon>
        <taxon>Dictyoptera</taxon>
        <taxon>Blattodea</taxon>
        <taxon>Blattoidea</taxon>
        <taxon>Blattidae</taxon>
        <taxon>Blattinae</taxon>
        <taxon>Periplaneta</taxon>
    </lineage>
</organism>
<dbReference type="Proteomes" id="UP001148838">
    <property type="component" value="Unassembled WGS sequence"/>
</dbReference>